<evidence type="ECO:0000256" key="1">
    <source>
        <dbReference type="SAM" id="MobiDB-lite"/>
    </source>
</evidence>
<dbReference type="GO" id="GO:0019432">
    <property type="term" value="P:triglyceride biosynthetic process"/>
    <property type="evidence" value="ECO:0007669"/>
    <property type="project" value="TreeGrafter"/>
</dbReference>
<keyword evidence="5" id="KW-1185">Reference proteome</keyword>
<name>A0A226EJR7_FOLCA</name>
<reference evidence="4 5" key="1">
    <citation type="submission" date="2015-12" db="EMBL/GenBank/DDBJ databases">
        <title>The genome of Folsomia candida.</title>
        <authorList>
            <person name="Faddeeva A."/>
            <person name="Derks M.F."/>
            <person name="Anvar Y."/>
            <person name="Smit S."/>
            <person name="Van Straalen N."/>
            <person name="Roelofs D."/>
        </authorList>
    </citation>
    <scope>NUCLEOTIDE SEQUENCE [LARGE SCALE GENOMIC DNA]</scope>
    <source>
        <strain evidence="4 5">VU population</strain>
        <tissue evidence="4">Whole body</tissue>
    </source>
</reference>
<dbReference type="Proteomes" id="UP000198287">
    <property type="component" value="Unassembled WGS sequence"/>
</dbReference>
<evidence type="ECO:0000313" key="4">
    <source>
        <dbReference type="EMBL" id="OXA56816.1"/>
    </source>
</evidence>
<evidence type="ECO:0000259" key="3">
    <source>
        <dbReference type="Pfam" id="PF16876"/>
    </source>
</evidence>
<dbReference type="GO" id="GO:0003713">
    <property type="term" value="F:transcription coactivator activity"/>
    <property type="evidence" value="ECO:0007669"/>
    <property type="project" value="TreeGrafter"/>
</dbReference>
<evidence type="ECO:0000259" key="2">
    <source>
        <dbReference type="Pfam" id="PF04571"/>
    </source>
</evidence>
<feature type="compositionally biased region" description="Basic and acidic residues" evidence="1">
    <location>
        <begin position="425"/>
        <end position="437"/>
    </location>
</feature>
<dbReference type="STRING" id="158441.A0A226EJR7"/>
<dbReference type="GO" id="GO:0009062">
    <property type="term" value="P:fatty acid catabolic process"/>
    <property type="evidence" value="ECO:0007669"/>
    <property type="project" value="TreeGrafter"/>
</dbReference>
<protein>
    <submittedName>
        <fullName evidence="4">Phosphatidate phosphatase LPIN3</fullName>
    </submittedName>
</protein>
<feature type="compositionally biased region" description="Polar residues" evidence="1">
    <location>
        <begin position="407"/>
        <end position="424"/>
    </location>
</feature>
<accession>A0A226EJR7</accession>
<dbReference type="GO" id="GO:0032869">
    <property type="term" value="P:cellular response to insulin stimulus"/>
    <property type="evidence" value="ECO:0007669"/>
    <property type="project" value="TreeGrafter"/>
</dbReference>
<feature type="region of interest" description="Disordered" evidence="1">
    <location>
        <begin position="389"/>
        <end position="442"/>
    </location>
</feature>
<dbReference type="InterPro" id="IPR026058">
    <property type="entry name" value="LIPIN"/>
</dbReference>
<feature type="domain" description="Lipin N-terminal" evidence="2">
    <location>
        <begin position="7"/>
        <end position="91"/>
    </location>
</feature>
<dbReference type="AlphaFoldDB" id="A0A226EJR7"/>
<feature type="compositionally biased region" description="Low complexity" evidence="1">
    <location>
        <begin position="290"/>
        <end position="303"/>
    </location>
</feature>
<gene>
    <name evidence="4" type="ORF">Fcan01_08168</name>
</gene>
<feature type="region of interest" description="Disordered" evidence="1">
    <location>
        <begin position="240"/>
        <end position="338"/>
    </location>
</feature>
<dbReference type="InterPro" id="IPR031703">
    <property type="entry name" value="Lipin_mid"/>
</dbReference>
<dbReference type="Pfam" id="PF16876">
    <property type="entry name" value="Lipin_mid"/>
    <property type="match status" value="1"/>
</dbReference>
<dbReference type="EMBL" id="LNIX01000003">
    <property type="protein sequence ID" value="OXA56816.1"/>
    <property type="molecule type" value="Genomic_DNA"/>
</dbReference>
<dbReference type="OMA" id="HELRWAI"/>
<dbReference type="GO" id="GO:0005634">
    <property type="term" value="C:nucleus"/>
    <property type="evidence" value="ECO:0007669"/>
    <property type="project" value="TreeGrafter"/>
</dbReference>
<feature type="domain" description="Lipin middle" evidence="3">
    <location>
        <begin position="456"/>
        <end position="517"/>
    </location>
</feature>
<dbReference type="PANTHER" id="PTHR12181:SF12">
    <property type="entry name" value="PHOSPHATIDATE PHOSPHATASE"/>
    <property type="match status" value="1"/>
</dbReference>
<organism evidence="4 5">
    <name type="scientific">Folsomia candida</name>
    <name type="common">Springtail</name>
    <dbReference type="NCBI Taxonomy" id="158441"/>
    <lineage>
        <taxon>Eukaryota</taxon>
        <taxon>Metazoa</taxon>
        <taxon>Ecdysozoa</taxon>
        <taxon>Arthropoda</taxon>
        <taxon>Hexapoda</taxon>
        <taxon>Collembola</taxon>
        <taxon>Entomobryomorpha</taxon>
        <taxon>Isotomoidea</taxon>
        <taxon>Isotomidae</taxon>
        <taxon>Proisotominae</taxon>
        <taxon>Folsomia</taxon>
    </lineage>
</organism>
<dbReference type="OrthoDB" id="4567at2759"/>
<dbReference type="GO" id="GO:0008195">
    <property type="term" value="F:phosphatidate phosphatase activity"/>
    <property type="evidence" value="ECO:0007669"/>
    <property type="project" value="TreeGrafter"/>
</dbReference>
<dbReference type="PANTHER" id="PTHR12181">
    <property type="entry name" value="LIPIN"/>
    <property type="match status" value="1"/>
</dbReference>
<dbReference type="InterPro" id="IPR007651">
    <property type="entry name" value="Lipin_N"/>
</dbReference>
<feature type="region of interest" description="Disordered" evidence="1">
    <location>
        <begin position="142"/>
        <end position="209"/>
    </location>
</feature>
<feature type="compositionally biased region" description="Basic and acidic residues" evidence="1">
    <location>
        <begin position="266"/>
        <end position="275"/>
    </location>
</feature>
<evidence type="ECO:0000313" key="5">
    <source>
        <dbReference type="Proteomes" id="UP000198287"/>
    </source>
</evidence>
<feature type="compositionally biased region" description="Basic residues" evidence="1">
    <location>
        <begin position="172"/>
        <end position="183"/>
    </location>
</feature>
<dbReference type="Pfam" id="PF04571">
    <property type="entry name" value="Lipin_N"/>
    <property type="match status" value="1"/>
</dbReference>
<comment type="caution">
    <text evidence="4">The sequence shown here is derived from an EMBL/GenBank/DDBJ whole genome shotgun (WGS) entry which is preliminary data.</text>
</comment>
<dbReference type="GO" id="GO:0045944">
    <property type="term" value="P:positive regulation of transcription by RNA polymerase II"/>
    <property type="evidence" value="ECO:0007669"/>
    <property type="project" value="TreeGrafter"/>
</dbReference>
<proteinExistence type="predicted"/>
<sequence>MNYLAPLGRVFGNLKGFYSGINGATLTGAIDVVVVEQEDGSFKCSPFHVRFGKLGVLRSKEKVVDIEVNGVSAPIRMKLGDSGEAFFVEVDFDLDDENLATSPLPGSPRQLGFDSHLPESVIEEVDPSNGDNEVVIAIEDEEKDESSIHGIHSSASTPNLLETAGKSDDLKGRKRRKKRRRNQGSKSDIKIDMNDAVGCPETSEPIFKMDDDLTGVSDALKSLENGSISHSRSFHRDFFSDTEIDPTNTPPNSRPNTPIQSDSEYEISKVHKKDADDDGEVSKWVWGELPSTGNTTPTTTPMGFPGGLQNTGGRKTPAKHADQTALSSDDEGSKDRNENKSMLAGMFSFMNRNKSGGGDDPNASGVYLDDLNVENMDPEVAALYFPNFHQHRKSSKTDQEEDGESGKGSSLPQSPAPGSSPKTSNLEEHIEERRRNESSSSEIQSKFEAISFCGSSLNLFEQSQLSYDELVENPEVLLSTPPESIVVKIDGKLVPWTAALPQLLSTTFFKQPLPSSAY</sequence>